<dbReference type="GO" id="GO:0016226">
    <property type="term" value="P:iron-sulfur cluster assembly"/>
    <property type="evidence" value="ECO:0007669"/>
    <property type="project" value="TreeGrafter"/>
</dbReference>
<accession>A0A5E4PI81</accession>
<dbReference type="RefSeq" id="WP_148339351.1">
    <property type="nucleotide sequence ID" value="NZ_LR699119.1"/>
</dbReference>
<dbReference type="Proteomes" id="UP000324194">
    <property type="component" value="Chromosome 1"/>
</dbReference>
<dbReference type="PANTHER" id="PTHR22602">
    <property type="entry name" value="TRANSFERASE CAF17, MITOCHONDRIAL-RELATED"/>
    <property type="match status" value="1"/>
</dbReference>
<protein>
    <submittedName>
        <fullName evidence="1">tRNA-modifying protein YgfZ</fullName>
    </submittedName>
</protein>
<dbReference type="NCBIfam" id="TIGR03317">
    <property type="entry name" value="ygfZ_signature"/>
    <property type="match status" value="1"/>
</dbReference>
<dbReference type="SUPFAM" id="SSF103025">
    <property type="entry name" value="Folate-binding domain"/>
    <property type="match status" value="1"/>
</dbReference>
<organism evidence="1 2">
    <name type="scientific">Aquicella siphonis</name>
    <dbReference type="NCBI Taxonomy" id="254247"/>
    <lineage>
        <taxon>Bacteria</taxon>
        <taxon>Pseudomonadati</taxon>
        <taxon>Pseudomonadota</taxon>
        <taxon>Gammaproteobacteria</taxon>
        <taxon>Legionellales</taxon>
        <taxon>Coxiellaceae</taxon>
        <taxon>Aquicella</taxon>
    </lineage>
</organism>
<name>A0A5E4PI81_9COXI</name>
<evidence type="ECO:0000313" key="2">
    <source>
        <dbReference type="Proteomes" id="UP000324194"/>
    </source>
</evidence>
<dbReference type="PANTHER" id="PTHR22602:SF0">
    <property type="entry name" value="TRANSFERASE CAF17, MITOCHONDRIAL-RELATED"/>
    <property type="match status" value="1"/>
</dbReference>
<dbReference type="OrthoDB" id="9796287at2"/>
<dbReference type="Gene3D" id="3.30.70.1400">
    <property type="entry name" value="Aminomethyltransferase beta-barrel domains"/>
    <property type="match status" value="1"/>
</dbReference>
<dbReference type="InterPro" id="IPR017703">
    <property type="entry name" value="YgfZ/GCV_T_CS"/>
</dbReference>
<proteinExistence type="predicted"/>
<sequence length="298" mass="32451">MTMLFDLTDSGFIEVSGTDAAKFLQGQLTCDVMQASATAYRMGAHCNPQGRIISLFQLFSHEGTFYLFMPANMISIAIQALKKYAVFFKVALKDAGSGWRAVGLQGELPADLSGTHLLRASLPGQSSRHIIAGERAAISEFLHRHGQSAHGSLEEWKRLAILDGLPSIYPETSGKILPHEINLVELNAISLAKGCYTGQEVIARMHYRGKLKTHLYQAGSNTINLPIPGSDIYRVHHGERRVCGMVIDACKGGPAHPTLVLVSASDKTHPDEQFCLDDDDKSILTILHGSSPHPSTSY</sequence>
<gene>
    <name evidence="1" type="primary">ygfZ</name>
    <name evidence="1" type="ORF">AQUSIP_14080</name>
</gene>
<dbReference type="EMBL" id="LR699119">
    <property type="protein sequence ID" value="VVC76103.1"/>
    <property type="molecule type" value="Genomic_DNA"/>
</dbReference>
<dbReference type="AlphaFoldDB" id="A0A5E4PI81"/>
<evidence type="ECO:0000313" key="1">
    <source>
        <dbReference type="EMBL" id="VVC76103.1"/>
    </source>
</evidence>
<dbReference type="InterPro" id="IPR045179">
    <property type="entry name" value="YgfZ/GcvT"/>
</dbReference>
<reference evidence="1 2" key="1">
    <citation type="submission" date="2019-08" db="EMBL/GenBank/DDBJ databases">
        <authorList>
            <person name="Guy L."/>
        </authorList>
    </citation>
    <scope>NUCLEOTIDE SEQUENCE [LARGE SCALE GENOMIC DNA]</scope>
    <source>
        <strain evidence="1 2">SGT-108</strain>
    </source>
</reference>
<keyword evidence="2" id="KW-1185">Reference proteome</keyword>
<dbReference type="KEGG" id="asip:AQUSIP_14080"/>
<dbReference type="Gene3D" id="2.40.30.160">
    <property type="match status" value="1"/>
</dbReference>